<evidence type="ECO:0008006" key="5">
    <source>
        <dbReference type="Google" id="ProtNLM"/>
    </source>
</evidence>
<dbReference type="PANTHER" id="PTHR24320:SF283">
    <property type="entry name" value="RETINOL DEHYDROGENASE 11"/>
    <property type="match status" value="1"/>
</dbReference>
<keyword evidence="4" id="KW-1185">Reference proteome</keyword>
<reference evidence="3" key="1">
    <citation type="submission" date="2023-06" db="EMBL/GenBank/DDBJ databases">
        <title>Genome-scale phylogeny and comparative genomics of the fungal order Sordariales.</title>
        <authorList>
            <consortium name="Lawrence Berkeley National Laboratory"/>
            <person name="Hensen N."/>
            <person name="Bonometti L."/>
            <person name="Westerberg I."/>
            <person name="Brannstrom I.O."/>
            <person name="Guillou S."/>
            <person name="Cros-Aarteil S."/>
            <person name="Calhoun S."/>
            <person name="Haridas S."/>
            <person name="Kuo A."/>
            <person name="Mondo S."/>
            <person name="Pangilinan J."/>
            <person name="Riley R."/>
            <person name="LaButti K."/>
            <person name="Andreopoulos B."/>
            <person name="Lipzen A."/>
            <person name="Chen C."/>
            <person name="Yanf M."/>
            <person name="Daum C."/>
            <person name="Ng V."/>
            <person name="Clum A."/>
            <person name="Steindorff A."/>
            <person name="Ohm R."/>
            <person name="Martin F."/>
            <person name="Silar P."/>
            <person name="Natvig D."/>
            <person name="Lalanne C."/>
            <person name="Gautier V."/>
            <person name="Ament-velasquez S.L."/>
            <person name="Kruys A."/>
            <person name="Hutchinson M.I."/>
            <person name="Powell A.J."/>
            <person name="Barry K."/>
            <person name="Miller A.N."/>
            <person name="Grigoriev I.V."/>
            <person name="Debuchy R."/>
            <person name="Gladieux P."/>
            <person name="Thoren M.H."/>
            <person name="Johannesson H."/>
        </authorList>
    </citation>
    <scope>NUCLEOTIDE SEQUENCE</scope>
    <source>
        <strain evidence="3">SMH3391-2</strain>
    </source>
</reference>
<dbReference type="GO" id="GO:0016491">
    <property type="term" value="F:oxidoreductase activity"/>
    <property type="evidence" value="ECO:0007669"/>
    <property type="project" value="UniProtKB-KW"/>
</dbReference>
<comment type="similarity">
    <text evidence="1">Belongs to the short-chain dehydrogenases/reductases (SDR) family.</text>
</comment>
<dbReference type="EMBL" id="JAULSR010000001">
    <property type="protein sequence ID" value="KAK0636865.1"/>
    <property type="molecule type" value="Genomic_DNA"/>
</dbReference>
<dbReference type="AlphaFoldDB" id="A0AA39XNF5"/>
<evidence type="ECO:0000313" key="4">
    <source>
        <dbReference type="Proteomes" id="UP001174934"/>
    </source>
</evidence>
<dbReference type="PANTHER" id="PTHR24320">
    <property type="entry name" value="RETINOL DEHYDROGENASE"/>
    <property type="match status" value="1"/>
</dbReference>
<keyword evidence="2" id="KW-0560">Oxidoreductase</keyword>
<comment type="caution">
    <text evidence="3">The sequence shown here is derived from an EMBL/GenBank/DDBJ whole genome shotgun (WGS) entry which is preliminary data.</text>
</comment>
<dbReference type="Pfam" id="PF00106">
    <property type="entry name" value="adh_short"/>
    <property type="match status" value="1"/>
</dbReference>
<evidence type="ECO:0000256" key="1">
    <source>
        <dbReference type="ARBA" id="ARBA00006484"/>
    </source>
</evidence>
<dbReference type="Gene3D" id="3.40.50.720">
    <property type="entry name" value="NAD(P)-binding Rossmann-like Domain"/>
    <property type="match status" value="1"/>
</dbReference>
<dbReference type="InterPro" id="IPR002347">
    <property type="entry name" value="SDR_fam"/>
</dbReference>
<dbReference type="SUPFAM" id="SSF51735">
    <property type="entry name" value="NAD(P)-binding Rossmann-fold domains"/>
    <property type="match status" value="1"/>
</dbReference>
<name>A0AA39XNF5_9PEZI</name>
<proteinExistence type="inferred from homology"/>
<dbReference type="InterPro" id="IPR036291">
    <property type="entry name" value="NAD(P)-bd_dom_sf"/>
</dbReference>
<evidence type="ECO:0000256" key="2">
    <source>
        <dbReference type="ARBA" id="ARBA00023002"/>
    </source>
</evidence>
<sequence length="336" mass="36159">MASFGFETTGDELVSQFADRVTGRIFLITGPSHGGIGAETAISLARAKPASLILVGRALERIQPTIDAIKAIDPSIPVKFIPTDLTSLASVRKAAQTILDDASIPHIDVVINNAAVMACPYSLTEDGFELQLAAAHLGHFVLTNRILPKVLLATKTQPTPGATRIINVSSIGNRAGGIRWDDPNYTVRPHEYHPFDAYGQAKTSNILFTVELDRRLAAAAAAATSSAAVRSFALHPGSITTNLGRHLTQEIALGALEKIFGPGAEFPPRKTLQQGCATTLRAALDPALDAEKDGHYLHDCQFTTKPVDIAPWALDEADARRIWKWTEELVGEKFDL</sequence>
<protein>
    <recommendedName>
        <fullName evidence="5">Short-chain dehydrogenase</fullName>
    </recommendedName>
</protein>
<gene>
    <name evidence="3" type="ORF">B0T17DRAFT_587878</name>
</gene>
<organism evidence="3 4">
    <name type="scientific">Bombardia bombarda</name>
    <dbReference type="NCBI Taxonomy" id="252184"/>
    <lineage>
        <taxon>Eukaryota</taxon>
        <taxon>Fungi</taxon>
        <taxon>Dikarya</taxon>
        <taxon>Ascomycota</taxon>
        <taxon>Pezizomycotina</taxon>
        <taxon>Sordariomycetes</taxon>
        <taxon>Sordariomycetidae</taxon>
        <taxon>Sordariales</taxon>
        <taxon>Lasiosphaeriaceae</taxon>
        <taxon>Bombardia</taxon>
    </lineage>
</organism>
<dbReference type="Proteomes" id="UP001174934">
    <property type="component" value="Unassembled WGS sequence"/>
</dbReference>
<evidence type="ECO:0000313" key="3">
    <source>
        <dbReference type="EMBL" id="KAK0636865.1"/>
    </source>
</evidence>
<accession>A0AA39XNF5</accession>